<protein>
    <submittedName>
        <fullName evidence="1">Uncharacterized protein</fullName>
    </submittedName>
</protein>
<sequence length="104" mass="9896">MVNPTVTASGSSLALNVGSAYPGATLTFTARIAAPGDAPSAKITGVDFGTQLTAAFASDSPAKIGSTISTGTPADVKITVTVPDTATAATLSGSVSGVTLAPAA</sequence>
<dbReference type="EMBL" id="QGSY01000088">
    <property type="protein sequence ID" value="RQX13532.1"/>
    <property type="molecule type" value="Genomic_DNA"/>
</dbReference>
<name>A0A3N9XL65_9ACTN</name>
<organism evidence="1 2">
    <name type="scientific">Micromonospora arida</name>
    <dbReference type="NCBI Taxonomy" id="2203715"/>
    <lineage>
        <taxon>Bacteria</taxon>
        <taxon>Bacillati</taxon>
        <taxon>Actinomycetota</taxon>
        <taxon>Actinomycetes</taxon>
        <taxon>Micromonosporales</taxon>
        <taxon>Micromonosporaceae</taxon>
        <taxon>Micromonospora</taxon>
    </lineage>
</organism>
<gene>
    <name evidence="1" type="ORF">DLJ58_03685</name>
</gene>
<reference evidence="1 2" key="1">
    <citation type="submission" date="2018-05" db="EMBL/GenBank/DDBJ databases">
        <title>Micromonospora from Atacama Desert.</title>
        <authorList>
            <person name="Carro L."/>
            <person name="Goodfellow M."/>
            <person name="Klenk H.-P."/>
        </authorList>
    </citation>
    <scope>NUCLEOTIDE SEQUENCE [LARGE SCALE GENOMIC DNA]</scope>
    <source>
        <strain evidence="1 2">LB32</strain>
    </source>
</reference>
<evidence type="ECO:0000313" key="2">
    <source>
        <dbReference type="Proteomes" id="UP000266889"/>
    </source>
</evidence>
<evidence type="ECO:0000313" key="1">
    <source>
        <dbReference type="EMBL" id="RQX13532.1"/>
    </source>
</evidence>
<proteinExistence type="predicted"/>
<dbReference type="AlphaFoldDB" id="A0A3N9XL65"/>
<dbReference type="Proteomes" id="UP000266889">
    <property type="component" value="Unassembled WGS sequence"/>
</dbReference>
<comment type="caution">
    <text evidence="1">The sequence shown here is derived from an EMBL/GenBank/DDBJ whole genome shotgun (WGS) entry which is preliminary data.</text>
</comment>
<keyword evidence="2" id="KW-1185">Reference proteome</keyword>
<accession>A0A3N9XL65</accession>